<name>A0AA39TSI1_9AGAR</name>
<evidence type="ECO:0000313" key="1">
    <source>
        <dbReference type="EMBL" id="KAK0468897.1"/>
    </source>
</evidence>
<sequence>MHETEPTSNMRRYYHSIRQQYNTSNAQLTGHSETDAFYYLLRAGNGTMQTAIAKLLAGNSMRTWSYDDRAMLSQVQIALKLSKNLPVPTNNSIAEEINTSSLPELIQSVQGYGNQIMHWLQRVEGTMVEAARRFRGIERANTQVGVQGRKEWQSWETLADDVKHRQIHRHNPTSLLFLFCLLAVVRGQSSIHGQWYPTQNCLTIYIIVFLSVPFVFRLPPGAPNGLKLNAYPKSDAAIAVSSRRRDPTRKPPNRNRPLLTLRNDLSMTVIYNWMADERACVYHVGDSQLDHCISVVFVLPTVVRTAAAGTLVAVSALYGDSVEQMI</sequence>
<gene>
    <name evidence="1" type="ORF">IW261DRAFT_1597884</name>
</gene>
<organism evidence="1 2">
    <name type="scientific">Armillaria novae-zelandiae</name>
    <dbReference type="NCBI Taxonomy" id="153914"/>
    <lineage>
        <taxon>Eukaryota</taxon>
        <taxon>Fungi</taxon>
        <taxon>Dikarya</taxon>
        <taxon>Basidiomycota</taxon>
        <taxon>Agaricomycotina</taxon>
        <taxon>Agaricomycetes</taxon>
        <taxon>Agaricomycetidae</taxon>
        <taxon>Agaricales</taxon>
        <taxon>Marasmiineae</taxon>
        <taxon>Physalacriaceae</taxon>
        <taxon>Armillaria</taxon>
    </lineage>
</organism>
<evidence type="ECO:0000313" key="2">
    <source>
        <dbReference type="Proteomes" id="UP001175227"/>
    </source>
</evidence>
<dbReference type="Proteomes" id="UP001175227">
    <property type="component" value="Unassembled WGS sequence"/>
</dbReference>
<proteinExistence type="predicted"/>
<reference evidence="1" key="1">
    <citation type="submission" date="2023-06" db="EMBL/GenBank/DDBJ databases">
        <authorList>
            <consortium name="Lawrence Berkeley National Laboratory"/>
            <person name="Ahrendt S."/>
            <person name="Sahu N."/>
            <person name="Indic B."/>
            <person name="Wong-Bajracharya J."/>
            <person name="Merenyi Z."/>
            <person name="Ke H.-M."/>
            <person name="Monk M."/>
            <person name="Kocsube S."/>
            <person name="Drula E."/>
            <person name="Lipzen A."/>
            <person name="Balint B."/>
            <person name="Henrissat B."/>
            <person name="Andreopoulos B."/>
            <person name="Martin F.M."/>
            <person name="Harder C.B."/>
            <person name="Rigling D."/>
            <person name="Ford K.L."/>
            <person name="Foster G.D."/>
            <person name="Pangilinan J."/>
            <person name="Papanicolaou A."/>
            <person name="Barry K."/>
            <person name="LaButti K."/>
            <person name="Viragh M."/>
            <person name="Koriabine M."/>
            <person name="Yan M."/>
            <person name="Riley R."/>
            <person name="Champramary S."/>
            <person name="Plett K.L."/>
            <person name="Tsai I.J."/>
            <person name="Slot J."/>
            <person name="Sipos G."/>
            <person name="Plett J."/>
            <person name="Nagy L.G."/>
            <person name="Grigoriev I.V."/>
        </authorList>
    </citation>
    <scope>NUCLEOTIDE SEQUENCE</scope>
    <source>
        <strain evidence="1">ICMP 16352</strain>
    </source>
</reference>
<dbReference type="AlphaFoldDB" id="A0AA39TSI1"/>
<keyword evidence="2" id="KW-1185">Reference proteome</keyword>
<accession>A0AA39TSI1</accession>
<protein>
    <submittedName>
        <fullName evidence="1">Uncharacterized protein</fullName>
    </submittedName>
</protein>
<comment type="caution">
    <text evidence="1">The sequence shown here is derived from an EMBL/GenBank/DDBJ whole genome shotgun (WGS) entry which is preliminary data.</text>
</comment>
<dbReference type="EMBL" id="JAUEPR010000064">
    <property type="protein sequence ID" value="KAK0468897.1"/>
    <property type="molecule type" value="Genomic_DNA"/>
</dbReference>